<sequence length="176" mass="19529">MPKPFMVVGRIVTHFTSIRRRSEVRMDAYIVIGDADSFKSSTVRSLTGCRVRGVRDLVHGGVVLPTYVQLSSLQEGSSPIQPRAFIKTVHGARAKAAIFPLRALQHRGRLDANAYVREFIKAGWKIKGIALLHSPGFQLTVPQVPQAAVFNYPSEGSPHYFANDLASRVRKAFGWK</sequence>
<accession>A0AAW5ZVK4</accession>
<dbReference type="AlphaFoldDB" id="A0AAW5ZVK4"/>
<dbReference type="RefSeq" id="WP_271657310.1">
    <property type="nucleotide sequence ID" value="NZ_JAIVFG010000065.1"/>
</dbReference>
<name>A0AAW5ZVK4_RALSL</name>
<dbReference type="Proteomes" id="UP001144050">
    <property type="component" value="Unassembled WGS sequence"/>
</dbReference>
<dbReference type="EMBL" id="JAIVFG010000065">
    <property type="protein sequence ID" value="MDB0573747.1"/>
    <property type="molecule type" value="Genomic_DNA"/>
</dbReference>
<reference evidence="1" key="1">
    <citation type="submission" date="2021-09" db="EMBL/GenBank/DDBJ databases">
        <title>Genomic analysis of Ralstonia spp.</title>
        <authorList>
            <person name="Aburjaile F."/>
            <person name="Ariute J.C."/>
            <person name="Pais A.K.L."/>
            <person name="Albuquerque G.M.R."/>
            <person name="Silva A.M.F."/>
            <person name="Brenig B."/>
            <person name="Azevedo V."/>
            <person name="Matiuzzi M."/>
            <person name="Ramos R."/>
            <person name="Goes-Neto A."/>
            <person name="Soares S."/>
            <person name="Iseppon A.M.B."/>
            <person name="Souza E."/>
            <person name="Gama M."/>
        </authorList>
    </citation>
    <scope>NUCLEOTIDE SEQUENCE</scope>
    <source>
        <strain evidence="1">CCRMRs91</strain>
    </source>
</reference>
<organism evidence="1 2">
    <name type="scientific">Ralstonia solanacearum</name>
    <name type="common">Pseudomonas solanacearum</name>
    <dbReference type="NCBI Taxonomy" id="305"/>
    <lineage>
        <taxon>Bacteria</taxon>
        <taxon>Pseudomonadati</taxon>
        <taxon>Pseudomonadota</taxon>
        <taxon>Betaproteobacteria</taxon>
        <taxon>Burkholderiales</taxon>
        <taxon>Burkholderiaceae</taxon>
        <taxon>Ralstonia</taxon>
        <taxon>Ralstonia solanacearum species complex</taxon>
    </lineage>
</organism>
<comment type="caution">
    <text evidence="1">The sequence shown here is derived from an EMBL/GenBank/DDBJ whole genome shotgun (WGS) entry which is preliminary data.</text>
</comment>
<gene>
    <name evidence="1" type="ORF">LBW59_23665</name>
</gene>
<evidence type="ECO:0000313" key="2">
    <source>
        <dbReference type="Proteomes" id="UP001144050"/>
    </source>
</evidence>
<protein>
    <submittedName>
        <fullName evidence="1">Uncharacterized protein</fullName>
    </submittedName>
</protein>
<evidence type="ECO:0000313" key="1">
    <source>
        <dbReference type="EMBL" id="MDB0573747.1"/>
    </source>
</evidence>
<proteinExistence type="predicted"/>